<evidence type="ECO:0000259" key="5">
    <source>
        <dbReference type="PROSITE" id="PS50887"/>
    </source>
</evidence>
<evidence type="ECO:0000313" key="6">
    <source>
        <dbReference type="EMBL" id="TAA23349.1"/>
    </source>
</evidence>
<dbReference type="EMBL" id="SHMC01000006">
    <property type="protein sequence ID" value="TAA23349.1"/>
    <property type="molecule type" value="Genomic_DNA"/>
</dbReference>
<dbReference type="InterPro" id="IPR050469">
    <property type="entry name" value="Diguanylate_Cyclase"/>
</dbReference>
<dbReference type="GO" id="GO:0005886">
    <property type="term" value="C:plasma membrane"/>
    <property type="evidence" value="ECO:0007669"/>
    <property type="project" value="TreeGrafter"/>
</dbReference>
<dbReference type="Gene3D" id="3.30.70.270">
    <property type="match status" value="1"/>
</dbReference>
<dbReference type="Proteomes" id="UP000292627">
    <property type="component" value="Unassembled WGS sequence"/>
</dbReference>
<evidence type="ECO:0000256" key="3">
    <source>
        <dbReference type="ARBA" id="ARBA00034247"/>
    </source>
</evidence>
<name>A0A4Q8L6S8_9GAMM</name>
<dbReference type="PANTHER" id="PTHR45138:SF9">
    <property type="entry name" value="DIGUANYLATE CYCLASE DGCM-RELATED"/>
    <property type="match status" value="1"/>
</dbReference>
<dbReference type="SUPFAM" id="SSF55073">
    <property type="entry name" value="Nucleotide cyclase"/>
    <property type="match status" value="1"/>
</dbReference>
<comment type="cofactor">
    <cofactor evidence="1">
        <name>Mg(2+)</name>
        <dbReference type="ChEBI" id="CHEBI:18420"/>
    </cofactor>
</comment>
<keyword evidence="4" id="KW-0472">Membrane</keyword>
<evidence type="ECO:0000256" key="1">
    <source>
        <dbReference type="ARBA" id="ARBA00001946"/>
    </source>
</evidence>
<dbReference type="InterPro" id="IPR029787">
    <property type="entry name" value="Nucleotide_cyclase"/>
</dbReference>
<dbReference type="GO" id="GO:1902201">
    <property type="term" value="P:negative regulation of bacterial-type flagellum-dependent cell motility"/>
    <property type="evidence" value="ECO:0007669"/>
    <property type="project" value="TreeGrafter"/>
</dbReference>
<dbReference type="RefSeq" id="WP_130552373.1">
    <property type="nucleotide sequence ID" value="NZ_SHMC01000006.1"/>
</dbReference>
<feature type="transmembrane region" description="Helical" evidence="4">
    <location>
        <begin position="104"/>
        <end position="122"/>
    </location>
</feature>
<organism evidence="6 7">
    <name type="scientific">Pseudoxanthomonas winnipegensis</name>
    <dbReference type="NCBI Taxonomy" id="2480810"/>
    <lineage>
        <taxon>Bacteria</taxon>
        <taxon>Pseudomonadati</taxon>
        <taxon>Pseudomonadota</taxon>
        <taxon>Gammaproteobacteria</taxon>
        <taxon>Lysobacterales</taxon>
        <taxon>Lysobacteraceae</taxon>
        <taxon>Pseudoxanthomonas</taxon>
    </lineage>
</organism>
<dbReference type="Pfam" id="PF00990">
    <property type="entry name" value="GGDEF"/>
    <property type="match status" value="1"/>
</dbReference>
<gene>
    <name evidence="6" type="ORF">EA660_15575</name>
</gene>
<dbReference type="InterPro" id="IPR000160">
    <property type="entry name" value="GGDEF_dom"/>
</dbReference>
<reference evidence="6 7" key="1">
    <citation type="submission" date="2019-02" db="EMBL/GenBank/DDBJ databases">
        <title>WGS of Pseudoxanthomonas species novum from clinical isolates.</title>
        <authorList>
            <person name="Bernier A.-M."/>
            <person name="Bernard K."/>
            <person name="Vachon A."/>
        </authorList>
    </citation>
    <scope>NUCLEOTIDE SEQUENCE [LARGE SCALE GENOMIC DNA]</scope>
    <source>
        <strain evidence="6 7">NML171200</strain>
    </source>
</reference>
<comment type="caution">
    <text evidence="6">The sequence shown here is derived from an EMBL/GenBank/DDBJ whole genome shotgun (WGS) entry which is preliminary data.</text>
</comment>
<evidence type="ECO:0000256" key="4">
    <source>
        <dbReference type="SAM" id="Phobius"/>
    </source>
</evidence>
<dbReference type="CDD" id="cd01949">
    <property type="entry name" value="GGDEF"/>
    <property type="match status" value="1"/>
</dbReference>
<proteinExistence type="predicted"/>
<evidence type="ECO:0000256" key="2">
    <source>
        <dbReference type="ARBA" id="ARBA00012528"/>
    </source>
</evidence>
<dbReference type="GO" id="GO:0052621">
    <property type="term" value="F:diguanylate cyclase activity"/>
    <property type="evidence" value="ECO:0007669"/>
    <property type="project" value="UniProtKB-EC"/>
</dbReference>
<feature type="transmembrane region" description="Helical" evidence="4">
    <location>
        <begin position="159"/>
        <end position="178"/>
    </location>
</feature>
<dbReference type="GO" id="GO:0043709">
    <property type="term" value="P:cell adhesion involved in single-species biofilm formation"/>
    <property type="evidence" value="ECO:0007669"/>
    <property type="project" value="TreeGrafter"/>
</dbReference>
<dbReference type="EC" id="2.7.7.65" evidence="2"/>
<dbReference type="AlphaFoldDB" id="A0A4Q8L6S8"/>
<feature type="transmembrane region" description="Helical" evidence="4">
    <location>
        <begin position="33"/>
        <end position="49"/>
    </location>
</feature>
<dbReference type="OrthoDB" id="9803824at2"/>
<dbReference type="FunFam" id="3.30.70.270:FF:000001">
    <property type="entry name" value="Diguanylate cyclase domain protein"/>
    <property type="match status" value="1"/>
</dbReference>
<feature type="transmembrane region" description="Helical" evidence="4">
    <location>
        <begin position="128"/>
        <end position="147"/>
    </location>
</feature>
<keyword evidence="4" id="KW-0812">Transmembrane</keyword>
<keyword evidence="4" id="KW-1133">Transmembrane helix</keyword>
<feature type="domain" description="GGDEF" evidence="5">
    <location>
        <begin position="255"/>
        <end position="386"/>
    </location>
</feature>
<feature type="transmembrane region" description="Helical" evidence="4">
    <location>
        <begin position="198"/>
        <end position="217"/>
    </location>
</feature>
<sequence>MANAVFFSLLSDCMLALVLFALFSYVAHVSRTLYGIATWGLAHLAYTLGADSIDVLASALREAGHPVAALLAVNLGAVLACAGMAGLAWALVQFVQQRRLRRRELAWMPLSMVPPVIAWLAAGTTDAQGMALSLVEVVALATMIWQLRRLRAAPDKVPARLMMVSCALLIGIYSSGMSGWLEGRGHYDIDDLWVSSDLALWFMLNFCMLMLSSFHAAEALRHGALVDPLTGALNRRGLSHSLEERRAPGGAAAPDSLSVLALDLDRFKEINDRHGHRIGDQVLQAFSDTVRACIRQHDLFARTGGEEFVIVTTGMRCEEAVRLGERIRQSTDALRLPTHGGLRVGVSIGVACATRRIAVVDLMDLADQALYEAKRGGRNRVVHLHDAS</sequence>
<dbReference type="PROSITE" id="PS50887">
    <property type="entry name" value="GGDEF"/>
    <property type="match status" value="1"/>
</dbReference>
<accession>A0A4Q8L6S8</accession>
<dbReference type="NCBIfam" id="TIGR00254">
    <property type="entry name" value="GGDEF"/>
    <property type="match status" value="1"/>
</dbReference>
<dbReference type="SMART" id="SM00267">
    <property type="entry name" value="GGDEF"/>
    <property type="match status" value="1"/>
</dbReference>
<feature type="transmembrane region" description="Helical" evidence="4">
    <location>
        <begin position="69"/>
        <end position="92"/>
    </location>
</feature>
<protein>
    <recommendedName>
        <fullName evidence="2">diguanylate cyclase</fullName>
        <ecNumber evidence="2">2.7.7.65</ecNumber>
    </recommendedName>
</protein>
<dbReference type="PANTHER" id="PTHR45138">
    <property type="entry name" value="REGULATORY COMPONENTS OF SENSORY TRANSDUCTION SYSTEM"/>
    <property type="match status" value="1"/>
</dbReference>
<evidence type="ECO:0000313" key="7">
    <source>
        <dbReference type="Proteomes" id="UP000292627"/>
    </source>
</evidence>
<dbReference type="InterPro" id="IPR043128">
    <property type="entry name" value="Rev_trsase/Diguanyl_cyclase"/>
</dbReference>
<comment type="catalytic activity">
    <reaction evidence="3">
        <text>2 GTP = 3',3'-c-di-GMP + 2 diphosphate</text>
        <dbReference type="Rhea" id="RHEA:24898"/>
        <dbReference type="ChEBI" id="CHEBI:33019"/>
        <dbReference type="ChEBI" id="CHEBI:37565"/>
        <dbReference type="ChEBI" id="CHEBI:58805"/>
        <dbReference type="EC" id="2.7.7.65"/>
    </reaction>
</comment>
<feature type="transmembrane region" description="Helical" evidence="4">
    <location>
        <begin position="6"/>
        <end position="26"/>
    </location>
</feature>